<evidence type="ECO:0000256" key="3">
    <source>
        <dbReference type="ARBA" id="ARBA00022475"/>
    </source>
</evidence>
<gene>
    <name evidence="13" type="ORF">ACFQZM_29570</name>
</gene>
<keyword evidence="3" id="KW-1003">Cell membrane</keyword>
<feature type="domain" description="Putative zinc-finger" evidence="12">
    <location>
        <begin position="8"/>
        <end position="36"/>
    </location>
</feature>
<organism evidence="13 14">
    <name type="scientific">Actinomadura fibrosa</name>
    <dbReference type="NCBI Taxonomy" id="111802"/>
    <lineage>
        <taxon>Bacteria</taxon>
        <taxon>Bacillati</taxon>
        <taxon>Actinomycetota</taxon>
        <taxon>Actinomycetes</taxon>
        <taxon>Streptosporangiales</taxon>
        <taxon>Thermomonosporaceae</taxon>
        <taxon>Actinomadura</taxon>
    </lineage>
</organism>
<evidence type="ECO:0000256" key="4">
    <source>
        <dbReference type="ARBA" id="ARBA00022692"/>
    </source>
</evidence>
<evidence type="ECO:0000259" key="11">
    <source>
        <dbReference type="Pfam" id="PF10099"/>
    </source>
</evidence>
<evidence type="ECO:0000313" key="14">
    <source>
        <dbReference type="Proteomes" id="UP001597063"/>
    </source>
</evidence>
<dbReference type="EMBL" id="JBHTGP010000015">
    <property type="protein sequence ID" value="MFD0688675.1"/>
    <property type="molecule type" value="Genomic_DNA"/>
</dbReference>
<evidence type="ECO:0000256" key="1">
    <source>
        <dbReference type="ARBA" id="ARBA00004167"/>
    </source>
</evidence>
<dbReference type="Proteomes" id="UP001597063">
    <property type="component" value="Unassembled WGS sequence"/>
</dbReference>
<dbReference type="InterPro" id="IPR027383">
    <property type="entry name" value="Znf_put"/>
</dbReference>
<reference evidence="14" key="1">
    <citation type="journal article" date="2019" name="Int. J. Syst. Evol. Microbiol.">
        <title>The Global Catalogue of Microorganisms (GCM) 10K type strain sequencing project: providing services to taxonomists for standard genome sequencing and annotation.</title>
        <authorList>
            <consortium name="The Broad Institute Genomics Platform"/>
            <consortium name="The Broad Institute Genome Sequencing Center for Infectious Disease"/>
            <person name="Wu L."/>
            <person name="Ma J."/>
        </authorList>
    </citation>
    <scope>NUCLEOTIDE SEQUENCE [LARGE SCALE GENOMIC DNA]</scope>
    <source>
        <strain evidence="14">JCM 9371</strain>
    </source>
</reference>
<name>A0ABW2XSJ7_9ACTN</name>
<evidence type="ECO:0000256" key="10">
    <source>
        <dbReference type="ARBA" id="ARBA00030803"/>
    </source>
</evidence>
<evidence type="ECO:0000256" key="2">
    <source>
        <dbReference type="ARBA" id="ARBA00004236"/>
    </source>
</evidence>
<dbReference type="Pfam" id="PF10099">
    <property type="entry name" value="RskA_C"/>
    <property type="match status" value="1"/>
</dbReference>
<sequence length="237" mass="24844">MSHDPHHLAGAYALDALTGTERRRFERHLPGCPTCADETSGLRETATRLALAAARRPPDALRDRVLAEITRTRQAPPPLPRRLPSPRAARGLSRLAAAACLVLALTGGGIAVHLHDRAGRAQALDRQVGVVLTAPDAHASTIHAQGTATVTVVSSRALNRAVVTTARLRRLPAAKTYQMWWLGPAAPRSAGTLDPRGTSKPVITTGLGDARTFGITIEPTGGSPAPTGPPVLTIPLA</sequence>
<keyword evidence="14" id="KW-1185">Reference proteome</keyword>
<dbReference type="InterPro" id="IPR041916">
    <property type="entry name" value="Anti_sigma_zinc_sf"/>
</dbReference>
<proteinExistence type="predicted"/>
<feature type="domain" description="Anti-sigma K factor RskA C-terminal" evidence="11">
    <location>
        <begin position="95"/>
        <end position="229"/>
    </location>
</feature>
<keyword evidence="6" id="KW-0805">Transcription regulation</keyword>
<dbReference type="Gene3D" id="1.10.10.1320">
    <property type="entry name" value="Anti-sigma factor, zinc-finger domain"/>
    <property type="match status" value="1"/>
</dbReference>
<accession>A0ABW2XSJ7</accession>
<comment type="caution">
    <text evidence="13">The sequence shown here is derived from an EMBL/GenBank/DDBJ whole genome shotgun (WGS) entry which is preliminary data.</text>
</comment>
<comment type="subcellular location">
    <subcellularLocation>
        <location evidence="2">Cell membrane</location>
    </subcellularLocation>
    <subcellularLocation>
        <location evidence="1">Membrane</location>
        <topology evidence="1">Single-pass membrane protein</topology>
    </subcellularLocation>
</comment>
<dbReference type="InterPro" id="IPR018764">
    <property type="entry name" value="RskA_C"/>
</dbReference>
<keyword evidence="8" id="KW-0804">Transcription</keyword>
<evidence type="ECO:0000256" key="6">
    <source>
        <dbReference type="ARBA" id="ARBA00023015"/>
    </source>
</evidence>
<keyword evidence="4" id="KW-0812">Transmembrane</keyword>
<evidence type="ECO:0000313" key="13">
    <source>
        <dbReference type="EMBL" id="MFD0688675.1"/>
    </source>
</evidence>
<evidence type="ECO:0000256" key="5">
    <source>
        <dbReference type="ARBA" id="ARBA00022989"/>
    </source>
</evidence>
<dbReference type="PANTHER" id="PTHR37461:SF1">
    <property type="entry name" value="ANTI-SIGMA-K FACTOR RSKA"/>
    <property type="match status" value="1"/>
</dbReference>
<keyword evidence="5" id="KW-1133">Transmembrane helix</keyword>
<keyword evidence="7" id="KW-0472">Membrane</keyword>
<protein>
    <recommendedName>
        <fullName evidence="10">Regulator of SigK</fullName>
    </recommendedName>
    <alternativeName>
        <fullName evidence="9">Sigma-K anti-sigma factor RskA</fullName>
    </alternativeName>
</protein>
<dbReference type="Pfam" id="PF13490">
    <property type="entry name" value="zf-HC2"/>
    <property type="match status" value="1"/>
</dbReference>
<evidence type="ECO:0000256" key="8">
    <source>
        <dbReference type="ARBA" id="ARBA00023163"/>
    </source>
</evidence>
<dbReference type="PANTHER" id="PTHR37461">
    <property type="entry name" value="ANTI-SIGMA-K FACTOR RSKA"/>
    <property type="match status" value="1"/>
</dbReference>
<evidence type="ECO:0000256" key="9">
    <source>
        <dbReference type="ARBA" id="ARBA00029829"/>
    </source>
</evidence>
<dbReference type="InterPro" id="IPR051474">
    <property type="entry name" value="Anti-sigma-K/W_factor"/>
</dbReference>
<evidence type="ECO:0000256" key="7">
    <source>
        <dbReference type="ARBA" id="ARBA00023136"/>
    </source>
</evidence>
<dbReference type="RefSeq" id="WP_131755128.1">
    <property type="nucleotide sequence ID" value="NZ_CAACUY010000003.1"/>
</dbReference>
<evidence type="ECO:0000259" key="12">
    <source>
        <dbReference type="Pfam" id="PF13490"/>
    </source>
</evidence>